<organism evidence="1 2">
    <name type="scientific">Trichuris trichiura</name>
    <name type="common">Whipworm</name>
    <name type="synonym">Trichocephalus trichiurus</name>
    <dbReference type="NCBI Taxonomy" id="36087"/>
    <lineage>
        <taxon>Eukaryota</taxon>
        <taxon>Metazoa</taxon>
        <taxon>Ecdysozoa</taxon>
        <taxon>Nematoda</taxon>
        <taxon>Enoplea</taxon>
        <taxon>Dorylaimia</taxon>
        <taxon>Trichinellida</taxon>
        <taxon>Trichuridae</taxon>
        <taxon>Trichuris</taxon>
    </lineage>
</organism>
<name>A0A077YYG7_TRITR</name>
<evidence type="ECO:0000313" key="1">
    <source>
        <dbReference type="EMBL" id="CDW52846.1"/>
    </source>
</evidence>
<dbReference type="AlphaFoldDB" id="A0A077YYG7"/>
<reference evidence="1" key="2">
    <citation type="submission" date="2014-03" db="EMBL/GenBank/DDBJ databases">
        <title>The whipworm genome and dual-species transcriptomics of an intimate host-pathogen interaction.</title>
        <authorList>
            <person name="Foth B.J."/>
            <person name="Tsai I.J."/>
            <person name="Reid A.J."/>
            <person name="Bancroft A.J."/>
            <person name="Nichol S."/>
            <person name="Tracey A."/>
            <person name="Holroyd N."/>
            <person name="Cotton J.A."/>
            <person name="Stanley E.J."/>
            <person name="Zarowiecki M."/>
            <person name="Liu J.Z."/>
            <person name="Huckvale T."/>
            <person name="Cooper P.J."/>
            <person name="Grencis R.K."/>
            <person name="Berriman M."/>
        </authorList>
    </citation>
    <scope>NUCLEOTIDE SEQUENCE [LARGE SCALE GENOMIC DNA]</scope>
</reference>
<proteinExistence type="predicted"/>
<dbReference type="EMBL" id="HG805832">
    <property type="protein sequence ID" value="CDW52846.1"/>
    <property type="molecule type" value="Genomic_DNA"/>
</dbReference>
<evidence type="ECO:0000313" key="2">
    <source>
        <dbReference type="Proteomes" id="UP000030665"/>
    </source>
</evidence>
<dbReference type="Proteomes" id="UP000030665">
    <property type="component" value="Unassembled WGS sequence"/>
</dbReference>
<reference evidence="1" key="1">
    <citation type="submission" date="2014-01" db="EMBL/GenBank/DDBJ databases">
        <authorList>
            <person name="Aslett M."/>
        </authorList>
    </citation>
    <scope>NUCLEOTIDE SEQUENCE</scope>
</reference>
<sequence>MGTLCKALGRLSVRAFTTDSEKAGHLADFTRYVFHKSMDCCGTGCVDCVWLASEDEVVRSCQGLDVDTCIKLLDENVANRVAFEILKDRLTEQNTSKGN</sequence>
<gene>
    <name evidence="1" type="ORF">TTRE_0000110801</name>
</gene>
<protein>
    <submittedName>
        <fullName evidence="1">Uncharacterized protein</fullName>
    </submittedName>
</protein>
<accession>A0A077YYG7</accession>
<keyword evidence="2" id="KW-1185">Reference proteome</keyword>
<dbReference type="OrthoDB" id="10064411at2759"/>